<dbReference type="EMBL" id="BGZK01001623">
    <property type="protein sequence ID" value="GBP83491.1"/>
    <property type="molecule type" value="Genomic_DNA"/>
</dbReference>
<organism evidence="2 3">
    <name type="scientific">Eumeta variegata</name>
    <name type="common">Bagworm moth</name>
    <name type="synonym">Eumeta japonica</name>
    <dbReference type="NCBI Taxonomy" id="151549"/>
    <lineage>
        <taxon>Eukaryota</taxon>
        <taxon>Metazoa</taxon>
        <taxon>Ecdysozoa</taxon>
        <taxon>Arthropoda</taxon>
        <taxon>Hexapoda</taxon>
        <taxon>Insecta</taxon>
        <taxon>Pterygota</taxon>
        <taxon>Neoptera</taxon>
        <taxon>Endopterygota</taxon>
        <taxon>Lepidoptera</taxon>
        <taxon>Glossata</taxon>
        <taxon>Ditrysia</taxon>
        <taxon>Tineoidea</taxon>
        <taxon>Psychidae</taxon>
        <taxon>Oiketicinae</taxon>
        <taxon>Eumeta</taxon>
    </lineage>
</organism>
<reference evidence="2 3" key="1">
    <citation type="journal article" date="2019" name="Commun. Biol.">
        <title>The bagworm genome reveals a unique fibroin gene that provides high tensile strength.</title>
        <authorList>
            <person name="Kono N."/>
            <person name="Nakamura H."/>
            <person name="Ohtoshi R."/>
            <person name="Tomita M."/>
            <person name="Numata K."/>
            <person name="Arakawa K."/>
        </authorList>
    </citation>
    <scope>NUCLEOTIDE SEQUENCE [LARGE SCALE GENOMIC DNA]</scope>
</reference>
<feature type="region of interest" description="Disordered" evidence="1">
    <location>
        <begin position="1"/>
        <end position="34"/>
    </location>
</feature>
<name>A0A4C1Z3Y9_EUMVA</name>
<gene>
    <name evidence="2" type="ORF">EVAR_65137_1</name>
</gene>
<sequence>MSQTIDVGAGQERGGCGTGAGRVRDGCGTRAPENNETFNFETVHLICNRLTNASALRSRIVAAPLCSPRPARGAPRREPFERHELIHRLDLM</sequence>
<keyword evidence="3" id="KW-1185">Reference proteome</keyword>
<evidence type="ECO:0000313" key="2">
    <source>
        <dbReference type="EMBL" id="GBP83491.1"/>
    </source>
</evidence>
<feature type="compositionally biased region" description="Gly residues" evidence="1">
    <location>
        <begin position="11"/>
        <end position="20"/>
    </location>
</feature>
<accession>A0A4C1Z3Y9</accession>
<protein>
    <submittedName>
        <fullName evidence="2">Uncharacterized protein</fullName>
    </submittedName>
</protein>
<evidence type="ECO:0000313" key="3">
    <source>
        <dbReference type="Proteomes" id="UP000299102"/>
    </source>
</evidence>
<comment type="caution">
    <text evidence="2">The sequence shown here is derived from an EMBL/GenBank/DDBJ whole genome shotgun (WGS) entry which is preliminary data.</text>
</comment>
<evidence type="ECO:0000256" key="1">
    <source>
        <dbReference type="SAM" id="MobiDB-lite"/>
    </source>
</evidence>
<dbReference type="AlphaFoldDB" id="A0A4C1Z3Y9"/>
<proteinExistence type="predicted"/>
<dbReference type="Proteomes" id="UP000299102">
    <property type="component" value="Unassembled WGS sequence"/>
</dbReference>